<organism evidence="8 9">
    <name type="scientific">Desulfosporosinus metallidurans</name>
    <dbReference type="NCBI Taxonomy" id="1888891"/>
    <lineage>
        <taxon>Bacteria</taxon>
        <taxon>Bacillati</taxon>
        <taxon>Bacillota</taxon>
        <taxon>Clostridia</taxon>
        <taxon>Eubacteriales</taxon>
        <taxon>Desulfitobacteriaceae</taxon>
        <taxon>Desulfosporosinus</taxon>
    </lineage>
</organism>
<sequence length="128" mass="13249">MLNLGLLIIRLVFGLSFASHGSEKLFGWFGGYGIKGNAAFFESIGLKPGVPLAILAGCGELLGGLFFAAGIFMPLAALLIMGTMIVAIITVTGKNGFKITSSGYEYNLAIIAVALGLLLTGPGSYVLF</sequence>
<evidence type="ECO:0000256" key="7">
    <source>
        <dbReference type="SAM" id="Phobius"/>
    </source>
</evidence>
<accession>A0A1Q8R0Y6</accession>
<evidence type="ECO:0000256" key="1">
    <source>
        <dbReference type="ARBA" id="ARBA00004651"/>
    </source>
</evidence>
<dbReference type="InterPro" id="IPR032808">
    <property type="entry name" value="DoxX"/>
</dbReference>
<dbReference type="InterPro" id="IPR051907">
    <property type="entry name" value="DoxX-like_oxidoreductase"/>
</dbReference>
<comment type="subcellular location">
    <subcellularLocation>
        <location evidence="1">Cell membrane</location>
        <topology evidence="1">Multi-pass membrane protein</topology>
    </subcellularLocation>
</comment>
<proteinExistence type="inferred from homology"/>
<protein>
    <submittedName>
        <fullName evidence="8">Membrane protein, distant similarity to thiosulfate:quinone oxidoreductase DoxD</fullName>
    </submittedName>
</protein>
<comment type="caution">
    <text evidence="8">The sequence shown here is derived from an EMBL/GenBank/DDBJ whole genome shotgun (WGS) entry which is preliminary data.</text>
</comment>
<dbReference type="STRING" id="1888891.DSOL_1004"/>
<dbReference type="AlphaFoldDB" id="A0A1Q8R0Y6"/>
<dbReference type="OrthoDB" id="346004at2"/>
<comment type="similarity">
    <text evidence="2">Belongs to the DoxX family.</text>
</comment>
<gene>
    <name evidence="8" type="ORF">DSOL_1004</name>
</gene>
<name>A0A1Q8R0Y6_9FIRM</name>
<dbReference type="EMBL" id="MLBF01000004">
    <property type="protein sequence ID" value="OLN33277.1"/>
    <property type="molecule type" value="Genomic_DNA"/>
</dbReference>
<dbReference type="PANTHER" id="PTHR33452:SF10">
    <property type="entry name" value="OXIDOREDUCTASE MHQP-RELATED"/>
    <property type="match status" value="1"/>
</dbReference>
<evidence type="ECO:0000313" key="9">
    <source>
        <dbReference type="Proteomes" id="UP000186102"/>
    </source>
</evidence>
<dbReference type="Pfam" id="PF07681">
    <property type="entry name" value="DoxX"/>
    <property type="match status" value="1"/>
</dbReference>
<evidence type="ECO:0000256" key="5">
    <source>
        <dbReference type="ARBA" id="ARBA00022989"/>
    </source>
</evidence>
<keyword evidence="3" id="KW-1003">Cell membrane</keyword>
<feature type="transmembrane region" description="Helical" evidence="7">
    <location>
        <begin position="65"/>
        <end position="92"/>
    </location>
</feature>
<keyword evidence="4 7" id="KW-0812">Transmembrane</keyword>
<reference evidence="8 9" key="1">
    <citation type="submission" date="2016-09" db="EMBL/GenBank/DDBJ databases">
        <title>Complete genome of Desulfosporosinus sp. OL.</title>
        <authorList>
            <person name="Mardanov A."/>
            <person name="Beletsky A."/>
            <person name="Panova A."/>
            <person name="Karnachuk O."/>
            <person name="Ravin N."/>
        </authorList>
    </citation>
    <scope>NUCLEOTIDE SEQUENCE [LARGE SCALE GENOMIC DNA]</scope>
    <source>
        <strain evidence="8 9">OL</strain>
    </source>
</reference>
<feature type="transmembrane region" description="Helical" evidence="7">
    <location>
        <begin position="104"/>
        <end position="127"/>
    </location>
</feature>
<dbReference type="Proteomes" id="UP000186102">
    <property type="component" value="Unassembled WGS sequence"/>
</dbReference>
<evidence type="ECO:0000256" key="4">
    <source>
        <dbReference type="ARBA" id="ARBA00022692"/>
    </source>
</evidence>
<keyword evidence="5 7" id="KW-1133">Transmembrane helix</keyword>
<dbReference type="GO" id="GO:0005886">
    <property type="term" value="C:plasma membrane"/>
    <property type="evidence" value="ECO:0007669"/>
    <property type="project" value="UniProtKB-SubCell"/>
</dbReference>
<evidence type="ECO:0000256" key="6">
    <source>
        <dbReference type="ARBA" id="ARBA00023136"/>
    </source>
</evidence>
<dbReference type="PANTHER" id="PTHR33452">
    <property type="entry name" value="OXIDOREDUCTASE CATD-RELATED"/>
    <property type="match status" value="1"/>
</dbReference>
<evidence type="ECO:0000256" key="3">
    <source>
        <dbReference type="ARBA" id="ARBA00022475"/>
    </source>
</evidence>
<evidence type="ECO:0000313" key="8">
    <source>
        <dbReference type="EMBL" id="OLN33277.1"/>
    </source>
</evidence>
<keyword evidence="9" id="KW-1185">Reference proteome</keyword>
<keyword evidence="6 7" id="KW-0472">Membrane</keyword>
<evidence type="ECO:0000256" key="2">
    <source>
        <dbReference type="ARBA" id="ARBA00006679"/>
    </source>
</evidence>
<dbReference type="RefSeq" id="WP_075363759.1">
    <property type="nucleotide sequence ID" value="NZ_MLBF01000004.1"/>
</dbReference>